<dbReference type="PROSITE" id="PS51762">
    <property type="entry name" value="GH16_2"/>
    <property type="match status" value="1"/>
</dbReference>
<dbReference type="InterPro" id="IPR013320">
    <property type="entry name" value="ConA-like_dom_sf"/>
</dbReference>
<dbReference type="GO" id="GO:0042973">
    <property type="term" value="F:glucan endo-1,3-beta-D-glucosidase activity"/>
    <property type="evidence" value="ECO:0007669"/>
    <property type="project" value="UniProtKB-EC"/>
</dbReference>
<accession>A0A376GUB8</accession>
<gene>
    <name evidence="3" type="primary">glcA</name>
    <name evidence="3" type="ORF">NCTC12360_00567</name>
</gene>
<dbReference type="Gene3D" id="2.60.120.260">
    <property type="entry name" value="Galactose-binding domain-like"/>
    <property type="match status" value="1"/>
</dbReference>
<dbReference type="SUPFAM" id="SSF49899">
    <property type="entry name" value="Concanavalin A-like lectins/glucanases"/>
    <property type="match status" value="1"/>
</dbReference>
<dbReference type="CDD" id="cd08023">
    <property type="entry name" value="GH16_laminarinase_like"/>
    <property type="match status" value="1"/>
</dbReference>
<sequence>MNLIKRFLIPVSLLVGLLIVDIKYGGNYVHGETIEKKINYELMMTSVNSEHNGTEIEKAFDNDINTYWDSAWYEGDKGLGETPIKIQIDFNSPKRLSKLEYLPRQDDNPNGMILKYELFGINKYGNTSTIVSNGRFDNNHSMKSVKISSNDYYQSLILEIEEGSYLNSTSQTHAAIAELNIYESQSIDNNVISKAIKVGETLSLNTENVRFTQWMSSNPSVITVDKAGKIFAQNEGSASITGITANGIKKKYDISVSDYKAPEIPGKKIVFEDNFDGEHLDMSKWSNWNVDLKESDLFRYGNSPEVIVHPNNVKVSEGTLRLLASKEETLFEGVKSQYRSGTVHTREKFESKYGYIVAKVRIPDVAGSNPAIWMMPQRNELNTEWLWGDKESIGAEIDILERPHPDGAKEYSNLKDKYWITMHYDNYLYNLHDKFHVQPTLLNPYEWHEFGIEWTEKSIKFLLDGKVVAVQNENIPNQPEIFILSYGLGGWIGKIDDNRLPQEMEVDYVRWYQ</sequence>
<keyword evidence="4" id="KW-1185">Reference proteome</keyword>
<dbReference type="InterPro" id="IPR008979">
    <property type="entry name" value="Galactose-bd-like_sf"/>
</dbReference>
<reference evidence="3 4" key="1">
    <citation type="submission" date="2018-06" db="EMBL/GenBank/DDBJ databases">
        <authorList>
            <consortium name="Pathogen Informatics"/>
            <person name="Doyle S."/>
        </authorList>
    </citation>
    <scope>NUCLEOTIDE SEQUENCE [LARGE SCALE GENOMIC DNA]</scope>
    <source>
        <strain evidence="3 4">NCTC12360</strain>
    </source>
</reference>
<name>A0A376GUB8_ENTGA</name>
<dbReference type="Proteomes" id="UP000254807">
    <property type="component" value="Unassembled WGS sequence"/>
</dbReference>
<protein>
    <submittedName>
        <fullName evidence="3">Glucan endo-1,3-beta-glucosidase A1</fullName>
        <ecNumber evidence="3">3.2.1.39</ecNumber>
    </submittedName>
</protein>
<dbReference type="PANTHER" id="PTHR10963:SF55">
    <property type="entry name" value="GLYCOSIDE HYDROLASE FAMILY 16 PROTEIN"/>
    <property type="match status" value="1"/>
</dbReference>
<dbReference type="GO" id="GO:0005975">
    <property type="term" value="P:carbohydrate metabolic process"/>
    <property type="evidence" value="ECO:0007669"/>
    <property type="project" value="InterPro"/>
</dbReference>
<dbReference type="Pfam" id="PF00722">
    <property type="entry name" value="Glyco_hydro_16"/>
    <property type="match status" value="1"/>
</dbReference>
<keyword evidence="3" id="KW-0326">Glycosidase</keyword>
<dbReference type="EMBL" id="UFYW01000001">
    <property type="protein sequence ID" value="STD82147.1"/>
    <property type="molecule type" value="Genomic_DNA"/>
</dbReference>
<comment type="similarity">
    <text evidence="1">Belongs to the glycosyl hydrolase 16 family.</text>
</comment>
<dbReference type="Pfam" id="PF00754">
    <property type="entry name" value="F5_F8_type_C"/>
    <property type="match status" value="1"/>
</dbReference>
<evidence type="ECO:0000313" key="4">
    <source>
        <dbReference type="Proteomes" id="UP000254807"/>
    </source>
</evidence>
<evidence type="ECO:0000256" key="1">
    <source>
        <dbReference type="ARBA" id="ARBA00006865"/>
    </source>
</evidence>
<dbReference type="InterPro" id="IPR000421">
    <property type="entry name" value="FA58C"/>
</dbReference>
<dbReference type="RefSeq" id="WP_060814720.1">
    <property type="nucleotide sequence ID" value="NZ_JBHULA010000013.1"/>
</dbReference>
<evidence type="ECO:0000259" key="2">
    <source>
        <dbReference type="PROSITE" id="PS51762"/>
    </source>
</evidence>
<dbReference type="SUPFAM" id="SSF49373">
    <property type="entry name" value="Invasin/intimin cell-adhesion fragments"/>
    <property type="match status" value="1"/>
</dbReference>
<dbReference type="Gene3D" id="2.60.120.200">
    <property type="match status" value="1"/>
</dbReference>
<feature type="domain" description="GH16" evidence="2">
    <location>
        <begin position="257"/>
        <end position="513"/>
    </location>
</feature>
<proteinExistence type="inferred from homology"/>
<dbReference type="PANTHER" id="PTHR10963">
    <property type="entry name" value="GLYCOSYL HYDROLASE-RELATED"/>
    <property type="match status" value="1"/>
</dbReference>
<evidence type="ECO:0000313" key="3">
    <source>
        <dbReference type="EMBL" id="STD82147.1"/>
    </source>
</evidence>
<dbReference type="SUPFAM" id="SSF49785">
    <property type="entry name" value="Galactose-binding domain-like"/>
    <property type="match status" value="1"/>
</dbReference>
<dbReference type="InterPro" id="IPR050546">
    <property type="entry name" value="Glycosyl_Hydrlase_16"/>
</dbReference>
<dbReference type="EC" id="3.2.1.39" evidence="3"/>
<keyword evidence="3" id="KW-0378">Hydrolase</keyword>
<organism evidence="3 4">
    <name type="scientific">Enterococcus gallinarum</name>
    <dbReference type="NCBI Taxonomy" id="1353"/>
    <lineage>
        <taxon>Bacteria</taxon>
        <taxon>Bacillati</taxon>
        <taxon>Bacillota</taxon>
        <taxon>Bacilli</taxon>
        <taxon>Lactobacillales</taxon>
        <taxon>Enterococcaceae</taxon>
        <taxon>Enterococcus</taxon>
    </lineage>
</organism>
<dbReference type="InterPro" id="IPR000757">
    <property type="entry name" value="Beta-glucanase-like"/>
</dbReference>
<dbReference type="Gene3D" id="2.60.40.1080">
    <property type="match status" value="1"/>
</dbReference>
<dbReference type="InterPro" id="IPR008964">
    <property type="entry name" value="Invasin/intimin_cell_adhesion"/>
</dbReference>
<dbReference type="OrthoDB" id="9760892at2"/>
<dbReference type="AlphaFoldDB" id="A0A376GUB8"/>